<name>A0A2R6NQK5_9APHY</name>
<accession>A0A2R6NQK5</accession>
<proteinExistence type="predicted"/>
<comment type="caution">
    <text evidence="1">The sequence shown here is derived from an EMBL/GenBank/DDBJ whole genome shotgun (WGS) entry which is preliminary data.</text>
</comment>
<dbReference type="EMBL" id="MLYV02000956">
    <property type="protein sequence ID" value="PSR74791.1"/>
    <property type="molecule type" value="Genomic_DNA"/>
</dbReference>
<keyword evidence="2" id="KW-1185">Reference proteome</keyword>
<dbReference type="AlphaFoldDB" id="A0A2R6NQK5"/>
<protein>
    <submittedName>
        <fullName evidence="1">Uncharacterized protein</fullName>
    </submittedName>
</protein>
<reference evidence="1 2" key="1">
    <citation type="submission" date="2018-02" db="EMBL/GenBank/DDBJ databases">
        <title>Genome sequence of the basidiomycete white-rot fungus Phlebia centrifuga.</title>
        <authorList>
            <person name="Granchi Z."/>
            <person name="Peng M."/>
            <person name="de Vries R.P."/>
            <person name="Hilden K."/>
            <person name="Makela M.R."/>
            <person name="Grigoriev I."/>
            <person name="Riley R."/>
        </authorList>
    </citation>
    <scope>NUCLEOTIDE SEQUENCE [LARGE SCALE GENOMIC DNA]</scope>
    <source>
        <strain evidence="1 2">FBCC195</strain>
    </source>
</reference>
<organism evidence="1 2">
    <name type="scientific">Hermanssonia centrifuga</name>
    <dbReference type="NCBI Taxonomy" id="98765"/>
    <lineage>
        <taxon>Eukaryota</taxon>
        <taxon>Fungi</taxon>
        <taxon>Dikarya</taxon>
        <taxon>Basidiomycota</taxon>
        <taxon>Agaricomycotina</taxon>
        <taxon>Agaricomycetes</taxon>
        <taxon>Polyporales</taxon>
        <taxon>Meruliaceae</taxon>
        <taxon>Hermanssonia</taxon>
    </lineage>
</organism>
<evidence type="ECO:0000313" key="2">
    <source>
        <dbReference type="Proteomes" id="UP000186601"/>
    </source>
</evidence>
<gene>
    <name evidence="1" type="ORF">PHLCEN_2v9505</name>
</gene>
<evidence type="ECO:0000313" key="1">
    <source>
        <dbReference type="EMBL" id="PSR74791.1"/>
    </source>
</evidence>
<sequence length="72" mass="7360">MENITGYEGSIVICNAHIPSDNLEDGSKLYDLTCINGIITSIGEAGCSSDPSDTPVPAVHKMDVGGGLVLPG</sequence>
<dbReference type="Proteomes" id="UP000186601">
    <property type="component" value="Unassembled WGS sequence"/>
</dbReference>